<evidence type="ECO:0000313" key="2">
    <source>
        <dbReference type="EMBL" id="VTS47351.1"/>
    </source>
</evidence>
<keyword evidence="1" id="KW-0472">Membrane</keyword>
<feature type="transmembrane region" description="Helical" evidence="1">
    <location>
        <begin position="47"/>
        <end position="69"/>
    </location>
</feature>
<accession>A0A4V0A6G0</accession>
<reference evidence="2 3" key="1">
    <citation type="submission" date="2019-05" db="EMBL/GenBank/DDBJ databases">
        <authorList>
            <consortium name="Pathogen Informatics"/>
        </authorList>
    </citation>
    <scope>NUCLEOTIDE SEQUENCE [LARGE SCALE GENOMIC DNA]</scope>
    <source>
        <strain evidence="2 3">NCTC11062</strain>
    </source>
</reference>
<feature type="transmembrane region" description="Helical" evidence="1">
    <location>
        <begin position="89"/>
        <end position="109"/>
    </location>
</feature>
<evidence type="ECO:0000313" key="3">
    <source>
        <dbReference type="Proteomes" id="UP000403538"/>
    </source>
</evidence>
<keyword evidence="1" id="KW-1133">Transmembrane helix</keyword>
<sequence length="197" mass="23714">MSETNAFGRRVMNGLFYFTLPVYLFLNRMHYYQARDEKGKRLHKYDFLYRYSVYVTFPLLMTRIMVYFAQDDTNEVINTVSNLYYMLVYRIPYFQLLFAVLAVYVYILVTHYVDKKVCGFYFVSYLMVIVLSLTFIIRTLIGFYFYFLESVPDGLKIFSFYYGTVLALEKFLAWLILYMESHTLWKSFEAVLLVSEK</sequence>
<feature type="transmembrane region" description="Helical" evidence="1">
    <location>
        <begin position="121"/>
        <end position="147"/>
    </location>
</feature>
<dbReference type="EMBL" id="CABEID010000001">
    <property type="protein sequence ID" value="VTS47351.1"/>
    <property type="molecule type" value="Genomic_DNA"/>
</dbReference>
<name>A0A4V0A6G0_STRAP</name>
<organism evidence="2 3">
    <name type="scientific">Streptococcus anginosus</name>
    <dbReference type="NCBI Taxonomy" id="1328"/>
    <lineage>
        <taxon>Bacteria</taxon>
        <taxon>Bacillati</taxon>
        <taxon>Bacillota</taxon>
        <taxon>Bacilli</taxon>
        <taxon>Lactobacillales</taxon>
        <taxon>Streptococcaceae</taxon>
        <taxon>Streptococcus</taxon>
        <taxon>Streptococcus anginosus group</taxon>
    </lineage>
</organism>
<dbReference type="Proteomes" id="UP000403538">
    <property type="component" value="Unassembled WGS sequence"/>
</dbReference>
<keyword evidence="1" id="KW-0812">Transmembrane</keyword>
<protein>
    <submittedName>
        <fullName evidence="2">Uncharacterized protein</fullName>
    </submittedName>
</protein>
<feature type="transmembrane region" description="Helical" evidence="1">
    <location>
        <begin position="6"/>
        <end position="26"/>
    </location>
</feature>
<gene>
    <name evidence="2" type="ORF">NCTC11062_01823</name>
</gene>
<proteinExistence type="predicted"/>
<dbReference type="RefSeq" id="WP_260664234.1">
    <property type="nucleotide sequence ID" value="NZ_CABEID010000001.1"/>
</dbReference>
<evidence type="ECO:0000256" key="1">
    <source>
        <dbReference type="SAM" id="Phobius"/>
    </source>
</evidence>
<dbReference type="AlphaFoldDB" id="A0A4V0A6G0"/>
<feature type="transmembrane region" description="Helical" evidence="1">
    <location>
        <begin position="159"/>
        <end position="178"/>
    </location>
</feature>